<keyword evidence="3" id="KW-1185">Reference proteome</keyword>
<dbReference type="KEGG" id="rhg:EXZ61_19215"/>
<reference evidence="3" key="2">
    <citation type="journal article" date="2020" name="Int. J. Syst. Evol. Microbiol.">
        <title>Genomic insights into a novel species Rhodoferax aquaticus sp. nov., isolated from freshwater.</title>
        <authorList>
            <person name="Li T."/>
            <person name="Zhuo Y."/>
            <person name="Jin C.Z."/>
            <person name="Wu X."/>
            <person name="Ko S.R."/>
            <person name="Jin F.J."/>
            <person name="Ahn C.Y."/>
            <person name="Oh H.M."/>
            <person name="Lee H.G."/>
            <person name="Jin L."/>
        </authorList>
    </citation>
    <scope>NUCLEOTIDE SEQUENCE [LARGE SCALE GENOMIC DNA]</scope>
    <source>
        <strain evidence="3">Gr-4</strain>
    </source>
</reference>
<evidence type="ECO:0000259" key="1">
    <source>
        <dbReference type="PROSITE" id="PS51833"/>
    </source>
</evidence>
<gene>
    <name evidence="2" type="ORF">EXZ61_19215</name>
</gene>
<accession>A0A515EU24</accession>
<dbReference type="Proteomes" id="UP000317365">
    <property type="component" value="Chromosome"/>
</dbReference>
<dbReference type="AlphaFoldDB" id="A0A515EU24"/>
<dbReference type="PANTHER" id="PTHR33525:SF4">
    <property type="entry name" value="CYCLIC DI-GMP PHOSPHODIESTERASE CDGJ"/>
    <property type="match status" value="1"/>
</dbReference>
<feature type="domain" description="HDOD" evidence="1">
    <location>
        <begin position="209"/>
        <end position="395"/>
    </location>
</feature>
<evidence type="ECO:0000313" key="2">
    <source>
        <dbReference type="EMBL" id="QDL56118.1"/>
    </source>
</evidence>
<dbReference type="InterPro" id="IPR052340">
    <property type="entry name" value="RNase_Y/CdgJ"/>
</dbReference>
<dbReference type="SUPFAM" id="SSF109604">
    <property type="entry name" value="HD-domain/PDEase-like"/>
    <property type="match status" value="1"/>
</dbReference>
<proteinExistence type="predicted"/>
<sequence>MSTGSVLGSVTLAYEAIWNQWRQCAGVRLLVEPNRDIALSGAHLLAALSELWPAKQGALLVRPANAALLFELLSQAPVPGLWIEAPHQWLQDARFAAQARQAGQRGVPVVWSGEPGQSPTPDVLRSLHTAVRALTHQEALVALRTSLHQHQSTRVGAQASRASPVHPGALYEGLASAALVDHALDHQGALGVVGWPTDEVLHGYRFKQIQPAHALVMAMVQAIDADASLDSLERQLGHEPLLTYRYLRYANSVAVGLPREMDSVRHALMAMGYAQTRNWLMAQLPHASNEANLNPIRSSMVVRARTMAQLADAGMEEDLRREVFLCGVLSQVDLLLGEPLGPAIQRLPLTGRIVSALLGQAGPYAPWLAIASAQESGSAKLVRELCKAHGLSTEEVNRALLRALAQKS</sequence>
<dbReference type="EMBL" id="CP036282">
    <property type="protein sequence ID" value="QDL56118.1"/>
    <property type="molecule type" value="Genomic_DNA"/>
</dbReference>
<dbReference type="Pfam" id="PF08668">
    <property type="entry name" value="HDOD"/>
    <property type="match status" value="1"/>
</dbReference>
<dbReference type="Gene3D" id="1.10.3210.10">
    <property type="entry name" value="Hypothetical protein af1432"/>
    <property type="match status" value="1"/>
</dbReference>
<dbReference type="RefSeq" id="WP_142813446.1">
    <property type="nucleotide sequence ID" value="NZ_CP036282.1"/>
</dbReference>
<evidence type="ECO:0000313" key="3">
    <source>
        <dbReference type="Proteomes" id="UP000317365"/>
    </source>
</evidence>
<dbReference type="InterPro" id="IPR013976">
    <property type="entry name" value="HDOD"/>
</dbReference>
<reference evidence="3" key="1">
    <citation type="submission" date="2019-02" db="EMBL/GenBank/DDBJ databases">
        <title>Complete genome sequence of Rhodoferax sp. Gr-4.</title>
        <authorList>
            <person name="Jin L."/>
        </authorList>
    </citation>
    <scope>NUCLEOTIDE SEQUENCE [LARGE SCALE GENOMIC DNA]</scope>
    <source>
        <strain evidence="3">Gr-4</strain>
    </source>
</reference>
<dbReference type="PROSITE" id="PS51833">
    <property type="entry name" value="HDOD"/>
    <property type="match status" value="1"/>
</dbReference>
<protein>
    <submittedName>
        <fullName evidence="2">HDOD domain-containing protein</fullName>
    </submittedName>
</protein>
<organism evidence="2 3">
    <name type="scientific">Rhodoferax aquaticus</name>
    <dbReference type="NCBI Taxonomy" id="2527691"/>
    <lineage>
        <taxon>Bacteria</taxon>
        <taxon>Pseudomonadati</taxon>
        <taxon>Pseudomonadota</taxon>
        <taxon>Betaproteobacteria</taxon>
        <taxon>Burkholderiales</taxon>
        <taxon>Comamonadaceae</taxon>
        <taxon>Rhodoferax</taxon>
    </lineage>
</organism>
<dbReference type="PANTHER" id="PTHR33525">
    <property type="match status" value="1"/>
</dbReference>
<name>A0A515EU24_9BURK</name>